<dbReference type="Proteomes" id="UP000626220">
    <property type="component" value="Unassembled WGS sequence"/>
</dbReference>
<reference evidence="2" key="1">
    <citation type="journal article" date="2014" name="Int. J. Syst. Evol. Microbiol.">
        <title>Complete genome sequence of Corynebacterium casei LMG S-19264T (=DSM 44701T), isolated from a smear-ripened cheese.</title>
        <authorList>
            <consortium name="US DOE Joint Genome Institute (JGI-PGF)"/>
            <person name="Walter F."/>
            <person name="Albersmeier A."/>
            <person name="Kalinowski J."/>
            <person name="Ruckert C."/>
        </authorList>
    </citation>
    <scope>NUCLEOTIDE SEQUENCE</scope>
    <source>
        <strain evidence="2">KCTC 42650</strain>
    </source>
</reference>
<dbReference type="InterPro" id="IPR010982">
    <property type="entry name" value="Lambda_DNA-bd_dom_sf"/>
</dbReference>
<dbReference type="AlphaFoldDB" id="A0A8J3H4B0"/>
<dbReference type="SMART" id="SM00530">
    <property type="entry name" value="HTH_XRE"/>
    <property type="match status" value="1"/>
</dbReference>
<protein>
    <submittedName>
        <fullName evidence="2">Transcriptional regulator</fullName>
    </submittedName>
</protein>
<evidence type="ECO:0000313" key="2">
    <source>
        <dbReference type="EMBL" id="GHF75919.1"/>
    </source>
</evidence>
<dbReference type="Gene3D" id="1.10.260.40">
    <property type="entry name" value="lambda repressor-like DNA-binding domains"/>
    <property type="match status" value="1"/>
</dbReference>
<dbReference type="Pfam" id="PF01381">
    <property type="entry name" value="HTH_3"/>
    <property type="match status" value="1"/>
</dbReference>
<comment type="caution">
    <text evidence="2">The sequence shown here is derived from an EMBL/GenBank/DDBJ whole genome shotgun (WGS) entry which is preliminary data.</text>
</comment>
<reference evidence="2" key="2">
    <citation type="submission" date="2020-09" db="EMBL/GenBank/DDBJ databases">
        <authorList>
            <person name="Sun Q."/>
            <person name="Kim S."/>
        </authorList>
    </citation>
    <scope>NUCLEOTIDE SEQUENCE</scope>
    <source>
        <strain evidence="2">KCTC 42650</strain>
    </source>
</reference>
<keyword evidence="3" id="KW-1185">Reference proteome</keyword>
<evidence type="ECO:0000259" key="1">
    <source>
        <dbReference type="PROSITE" id="PS50943"/>
    </source>
</evidence>
<dbReference type="SUPFAM" id="SSF47413">
    <property type="entry name" value="lambda repressor-like DNA-binding domains"/>
    <property type="match status" value="1"/>
</dbReference>
<dbReference type="EMBL" id="BNCJ01000050">
    <property type="protein sequence ID" value="GHF75919.1"/>
    <property type="molecule type" value="Genomic_DNA"/>
</dbReference>
<gene>
    <name evidence="2" type="ORF">GCM10017056_52840</name>
</gene>
<dbReference type="InterPro" id="IPR001387">
    <property type="entry name" value="Cro/C1-type_HTH"/>
</dbReference>
<dbReference type="GO" id="GO:0003677">
    <property type="term" value="F:DNA binding"/>
    <property type="evidence" value="ECO:0007669"/>
    <property type="project" value="InterPro"/>
</dbReference>
<dbReference type="PROSITE" id="PS50943">
    <property type="entry name" value="HTH_CROC1"/>
    <property type="match status" value="1"/>
</dbReference>
<accession>A0A8J3H4B0</accession>
<dbReference type="CDD" id="cd00093">
    <property type="entry name" value="HTH_XRE"/>
    <property type="match status" value="1"/>
</dbReference>
<proteinExistence type="predicted"/>
<sequence>MNDLARTPRQIGAIIQRARKKRDWTQMKLAERAGLRQATISMIESGEKPAKLETILAILAALDLEFRIGERSKGHGSDIEELF</sequence>
<feature type="domain" description="HTH cro/C1-type" evidence="1">
    <location>
        <begin position="15"/>
        <end position="71"/>
    </location>
</feature>
<organism evidence="2 3">
    <name type="scientific">Seohaeicola zhoushanensis</name>
    <dbReference type="NCBI Taxonomy" id="1569283"/>
    <lineage>
        <taxon>Bacteria</taxon>
        <taxon>Pseudomonadati</taxon>
        <taxon>Pseudomonadota</taxon>
        <taxon>Alphaproteobacteria</taxon>
        <taxon>Rhodobacterales</taxon>
        <taxon>Roseobacteraceae</taxon>
        <taxon>Seohaeicola</taxon>
    </lineage>
</organism>
<evidence type="ECO:0000313" key="3">
    <source>
        <dbReference type="Proteomes" id="UP000626220"/>
    </source>
</evidence>
<name>A0A8J3H4B0_9RHOB</name>